<reference evidence="6 7" key="1">
    <citation type="submission" date="2023-10" db="EMBL/GenBank/DDBJ databases">
        <title>Y20.</title>
        <authorList>
            <person name="Zhang G."/>
            <person name="Ding Y."/>
        </authorList>
    </citation>
    <scope>NUCLEOTIDE SEQUENCE [LARGE SCALE GENOMIC DNA]</scope>
    <source>
        <strain evidence="6 7">Y20</strain>
    </source>
</reference>
<feature type="region of interest" description="Disordered" evidence="4">
    <location>
        <begin position="333"/>
        <end position="355"/>
    </location>
</feature>
<gene>
    <name evidence="6" type="ORF">RYJ27_12175</name>
</gene>
<dbReference type="PROSITE" id="PS00356">
    <property type="entry name" value="HTH_LACI_1"/>
    <property type="match status" value="1"/>
</dbReference>
<dbReference type="RefSeq" id="WP_330170565.1">
    <property type="nucleotide sequence ID" value="NZ_CP137080.1"/>
</dbReference>
<dbReference type="InterPro" id="IPR010982">
    <property type="entry name" value="Lambda_DNA-bd_dom_sf"/>
</dbReference>
<feature type="compositionally biased region" description="Low complexity" evidence="4">
    <location>
        <begin position="333"/>
        <end position="345"/>
    </location>
</feature>
<sequence length="355" mass="37480">MTSGFVRATIADVAAAAGVSRTTVSVALSGRGRVDPQTRERVRNVADALNYRPSVRAQRLRGGASRTIGLLTALPDEVVGRDSHLSFLFDLAMPLARTLLEMGYSTLLLPPVGDLAHLDSIDADAVVVIDPRESDPIITRFRERGMQVVAIGSVAGVDANGVVDRGDGDAEVAIGHLISRGARSIVLLSTAEQHSLAASLRRFVSERGHRLDARLRLVEISSASGERGGYEKTLELLAADPSIDAVYAPIDAFAVGASRAVQERGRRVPEDVMIITNYDGPRAQASSPPLTALDLNLTSIAEAAAELLIACVTDPRPEQRTIKVANPGLRARASTARATAERSGALLSGTLPSGM</sequence>
<dbReference type="GO" id="GO:0000976">
    <property type="term" value="F:transcription cis-regulatory region binding"/>
    <property type="evidence" value="ECO:0007669"/>
    <property type="project" value="TreeGrafter"/>
</dbReference>
<evidence type="ECO:0000313" key="6">
    <source>
        <dbReference type="EMBL" id="WOQ69441.1"/>
    </source>
</evidence>
<protein>
    <submittedName>
        <fullName evidence="6">Substrate-binding domain-containing protein</fullName>
    </submittedName>
</protein>
<dbReference type="SUPFAM" id="SSF53822">
    <property type="entry name" value="Periplasmic binding protein-like I"/>
    <property type="match status" value="1"/>
</dbReference>
<keyword evidence="3" id="KW-0804">Transcription</keyword>
<dbReference type="CDD" id="cd01392">
    <property type="entry name" value="HTH_LacI"/>
    <property type="match status" value="1"/>
</dbReference>
<evidence type="ECO:0000313" key="7">
    <source>
        <dbReference type="Proteomes" id="UP001329313"/>
    </source>
</evidence>
<dbReference type="InterPro" id="IPR000843">
    <property type="entry name" value="HTH_LacI"/>
</dbReference>
<dbReference type="Pfam" id="PF13377">
    <property type="entry name" value="Peripla_BP_3"/>
    <property type="match status" value="1"/>
</dbReference>
<dbReference type="Gene3D" id="1.10.260.40">
    <property type="entry name" value="lambda repressor-like DNA-binding domains"/>
    <property type="match status" value="1"/>
</dbReference>
<feature type="domain" description="HTH lacI-type" evidence="5">
    <location>
        <begin position="7"/>
        <end position="77"/>
    </location>
</feature>
<name>A0AAU0MG31_9MICO</name>
<evidence type="ECO:0000256" key="4">
    <source>
        <dbReference type="SAM" id="MobiDB-lite"/>
    </source>
</evidence>
<dbReference type="EMBL" id="CP137080">
    <property type="protein sequence ID" value="WOQ69441.1"/>
    <property type="molecule type" value="Genomic_DNA"/>
</dbReference>
<dbReference type="Proteomes" id="UP001329313">
    <property type="component" value="Chromosome"/>
</dbReference>
<dbReference type="SMART" id="SM00354">
    <property type="entry name" value="HTH_LACI"/>
    <property type="match status" value="1"/>
</dbReference>
<evidence type="ECO:0000256" key="3">
    <source>
        <dbReference type="ARBA" id="ARBA00023163"/>
    </source>
</evidence>
<accession>A0AAU0MG31</accession>
<evidence type="ECO:0000256" key="2">
    <source>
        <dbReference type="ARBA" id="ARBA00023125"/>
    </source>
</evidence>
<evidence type="ECO:0000259" key="5">
    <source>
        <dbReference type="SMART" id="SM00354"/>
    </source>
</evidence>
<evidence type="ECO:0000256" key="1">
    <source>
        <dbReference type="ARBA" id="ARBA00023015"/>
    </source>
</evidence>
<organism evidence="6 7">
    <name type="scientific">Microbacterium limosum</name>
    <dbReference type="NCBI Taxonomy" id="3079935"/>
    <lineage>
        <taxon>Bacteria</taxon>
        <taxon>Bacillati</taxon>
        <taxon>Actinomycetota</taxon>
        <taxon>Actinomycetes</taxon>
        <taxon>Micrococcales</taxon>
        <taxon>Microbacteriaceae</taxon>
        <taxon>Microbacterium</taxon>
    </lineage>
</organism>
<dbReference type="InterPro" id="IPR046335">
    <property type="entry name" value="LacI/GalR-like_sensor"/>
</dbReference>
<dbReference type="GO" id="GO:0003700">
    <property type="term" value="F:DNA-binding transcription factor activity"/>
    <property type="evidence" value="ECO:0007669"/>
    <property type="project" value="TreeGrafter"/>
</dbReference>
<dbReference type="AlphaFoldDB" id="A0AAU0MG31"/>
<dbReference type="InterPro" id="IPR028082">
    <property type="entry name" value="Peripla_BP_I"/>
</dbReference>
<dbReference type="KEGG" id="mliy:RYJ27_12175"/>
<keyword evidence="7" id="KW-1185">Reference proteome</keyword>
<dbReference type="PANTHER" id="PTHR30146">
    <property type="entry name" value="LACI-RELATED TRANSCRIPTIONAL REPRESSOR"/>
    <property type="match status" value="1"/>
</dbReference>
<dbReference type="PANTHER" id="PTHR30146:SF109">
    <property type="entry name" value="HTH-TYPE TRANSCRIPTIONAL REGULATOR GALS"/>
    <property type="match status" value="1"/>
</dbReference>
<keyword evidence="1" id="KW-0805">Transcription regulation</keyword>
<proteinExistence type="predicted"/>
<keyword evidence="2" id="KW-0238">DNA-binding</keyword>
<dbReference type="Gene3D" id="3.40.50.2300">
    <property type="match status" value="2"/>
</dbReference>
<dbReference type="Pfam" id="PF00356">
    <property type="entry name" value="LacI"/>
    <property type="match status" value="1"/>
</dbReference>
<dbReference type="SUPFAM" id="SSF47413">
    <property type="entry name" value="lambda repressor-like DNA-binding domains"/>
    <property type="match status" value="1"/>
</dbReference>